<dbReference type="EMBL" id="DS028173">
    <property type="protein sequence ID" value="EEY66895.1"/>
    <property type="molecule type" value="Genomic_DNA"/>
</dbReference>
<proteinExistence type="predicted"/>
<dbReference type="RefSeq" id="XP_002896613.1">
    <property type="nucleotide sequence ID" value="XM_002896567.1"/>
</dbReference>
<dbReference type="VEuPathDB" id="FungiDB:PITG_17761"/>
<keyword evidence="2" id="KW-1185">Reference proteome</keyword>
<dbReference type="Proteomes" id="UP000006643">
    <property type="component" value="Unassembled WGS sequence"/>
</dbReference>
<dbReference type="OrthoDB" id="125996at2759"/>
<protein>
    <submittedName>
        <fullName evidence="1">Uncharacterized protein</fullName>
    </submittedName>
</protein>
<dbReference type="InParanoid" id="D0NW78"/>
<dbReference type="KEGG" id="pif:PITG_17761"/>
<sequence length="106" mass="11979">MAHRTSQEKLLIVHAHRYFLAEARQRLSPLGRAVRQRVAECLAVSEDLVARVVAAYNKHGEADLEAPPSKRGCPPRSHVQDLHGYITDIIRDRNLSKRRGTSAPKY</sequence>
<evidence type="ECO:0000313" key="2">
    <source>
        <dbReference type="Proteomes" id="UP000006643"/>
    </source>
</evidence>
<dbReference type="GeneID" id="9471352"/>
<organism evidence="1 2">
    <name type="scientific">Phytophthora infestans (strain T30-4)</name>
    <name type="common">Potato late blight agent</name>
    <dbReference type="NCBI Taxonomy" id="403677"/>
    <lineage>
        <taxon>Eukaryota</taxon>
        <taxon>Sar</taxon>
        <taxon>Stramenopiles</taxon>
        <taxon>Oomycota</taxon>
        <taxon>Peronosporomycetes</taxon>
        <taxon>Peronosporales</taxon>
        <taxon>Peronosporaceae</taxon>
        <taxon>Phytophthora</taxon>
    </lineage>
</organism>
<name>D0NW78_PHYIT</name>
<evidence type="ECO:0000313" key="1">
    <source>
        <dbReference type="EMBL" id="EEY66895.1"/>
    </source>
</evidence>
<dbReference type="AlphaFoldDB" id="D0NW78"/>
<accession>D0NW78</accession>
<gene>
    <name evidence="1" type="ORF">PITG_17761</name>
</gene>
<reference evidence="2" key="1">
    <citation type="journal article" date="2009" name="Nature">
        <title>Genome sequence and analysis of the Irish potato famine pathogen Phytophthora infestans.</title>
        <authorList>
            <consortium name="The Broad Institute Genome Sequencing Platform"/>
            <person name="Haas B.J."/>
            <person name="Kamoun S."/>
            <person name="Zody M.C."/>
            <person name="Jiang R.H."/>
            <person name="Handsaker R.E."/>
            <person name="Cano L.M."/>
            <person name="Grabherr M."/>
            <person name="Kodira C.D."/>
            <person name="Raffaele S."/>
            <person name="Torto-Alalibo T."/>
            <person name="Bozkurt T.O."/>
            <person name="Ah-Fong A.M."/>
            <person name="Alvarado L."/>
            <person name="Anderson V.L."/>
            <person name="Armstrong M.R."/>
            <person name="Avrova A."/>
            <person name="Baxter L."/>
            <person name="Beynon J."/>
            <person name="Boevink P.C."/>
            <person name="Bollmann S.R."/>
            <person name="Bos J.I."/>
            <person name="Bulone V."/>
            <person name="Cai G."/>
            <person name="Cakir C."/>
            <person name="Carrington J.C."/>
            <person name="Chawner M."/>
            <person name="Conti L."/>
            <person name="Costanzo S."/>
            <person name="Ewan R."/>
            <person name="Fahlgren N."/>
            <person name="Fischbach M.A."/>
            <person name="Fugelstad J."/>
            <person name="Gilroy E.M."/>
            <person name="Gnerre S."/>
            <person name="Green P.J."/>
            <person name="Grenville-Briggs L.J."/>
            <person name="Griffith J."/>
            <person name="Grunwald N.J."/>
            <person name="Horn K."/>
            <person name="Horner N.R."/>
            <person name="Hu C.H."/>
            <person name="Huitema E."/>
            <person name="Jeong D.H."/>
            <person name="Jones A.M."/>
            <person name="Jones J.D."/>
            <person name="Jones R.W."/>
            <person name="Karlsson E.K."/>
            <person name="Kunjeti S.G."/>
            <person name="Lamour K."/>
            <person name="Liu Z."/>
            <person name="Ma L."/>
            <person name="Maclean D."/>
            <person name="Chibucos M.C."/>
            <person name="McDonald H."/>
            <person name="McWalters J."/>
            <person name="Meijer H.J."/>
            <person name="Morgan W."/>
            <person name="Morris P.F."/>
            <person name="Munro C.A."/>
            <person name="O'Neill K."/>
            <person name="Ospina-Giraldo M."/>
            <person name="Pinzon A."/>
            <person name="Pritchard L."/>
            <person name="Ramsahoye B."/>
            <person name="Ren Q."/>
            <person name="Restrepo S."/>
            <person name="Roy S."/>
            <person name="Sadanandom A."/>
            <person name="Savidor A."/>
            <person name="Schornack S."/>
            <person name="Schwartz D.C."/>
            <person name="Schumann U.D."/>
            <person name="Schwessinger B."/>
            <person name="Seyer L."/>
            <person name="Sharpe T."/>
            <person name="Silvar C."/>
            <person name="Song J."/>
            <person name="Studholme D.J."/>
            <person name="Sykes S."/>
            <person name="Thines M."/>
            <person name="van de Vondervoort P.J."/>
            <person name="Phuntumart V."/>
            <person name="Wawra S."/>
            <person name="Weide R."/>
            <person name="Win J."/>
            <person name="Young C."/>
            <person name="Zhou S."/>
            <person name="Fry W."/>
            <person name="Meyers B.C."/>
            <person name="van West P."/>
            <person name="Ristaino J."/>
            <person name="Govers F."/>
            <person name="Birch P.R."/>
            <person name="Whisson S.C."/>
            <person name="Judelson H.S."/>
            <person name="Nusbaum C."/>
        </authorList>
    </citation>
    <scope>NUCLEOTIDE SEQUENCE [LARGE SCALE GENOMIC DNA]</scope>
    <source>
        <strain evidence="2">T30-4</strain>
    </source>
</reference>
<dbReference type="HOGENOM" id="CLU_161013_0_0_1"/>